<evidence type="ECO:0000256" key="2">
    <source>
        <dbReference type="SAM" id="Phobius"/>
    </source>
</evidence>
<feature type="region of interest" description="Disordered" evidence="1">
    <location>
        <begin position="222"/>
        <end position="246"/>
    </location>
</feature>
<keyword evidence="2" id="KW-0472">Membrane</keyword>
<dbReference type="AlphaFoldDB" id="A0A6J4NUA2"/>
<gene>
    <name evidence="3" type="ORF">AVDCRST_MAG74-1148</name>
</gene>
<dbReference type="EMBL" id="CADCUR010000086">
    <property type="protein sequence ID" value="CAA9391909.1"/>
    <property type="molecule type" value="Genomic_DNA"/>
</dbReference>
<evidence type="ECO:0000313" key="3">
    <source>
        <dbReference type="EMBL" id="CAA9391909.1"/>
    </source>
</evidence>
<evidence type="ECO:0008006" key="4">
    <source>
        <dbReference type="Google" id="ProtNLM"/>
    </source>
</evidence>
<sequence length="246" mass="26979">MKSENNRHAPCDDRKSECGMSLLAILAVMTLFSIALLAVAPTVQQGVQREKELEAIRRGEEVAEAIRQYVAANQGRLPDSIDDLLEGIPVGTKKRQILRPSAAIDPLSADGKWRLVEPTTKAFQNFGRRVQAYNNGALPSSPEPRVFLDRYVTAALVNVLDTQSESDLEDESEEEIEIKTDKAPFIGVASQSRSRSVVAYYGIENHSKWIFTPLFRGAGVSSVNPQGGIPNTPPIRTPTPNPTPSR</sequence>
<organism evidence="3">
    <name type="scientific">uncultured Pyrinomonadaceae bacterium</name>
    <dbReference type="NCBI Taxonomy" id="2283094"/>
    <lineage>
        <taxon>Bacteria</taxon>
        <taxon>Pseudomonadati</taxon>
        <taxon>Acidobacteriota</taxon>
        <taxon>Blastocatellia</taxon>
        <taxon>Blastocatellales</taxon>
        <taxon>Pyrinomonadaceae</taxon>
        <taxon>environmental samples</taxon>
    </lineage>
</organism>
<protein>
    <recommendedName>
        <fullName evidence="4">Type II secretion system protein</fullName>
    </recommendedName>
</protein>
<name>A0A6J4NUA2_9BACT</name>
<feature type="compositionally biased region" description="Pro residues" evidence="1">
    <location>
        <begin position="231"/>
        <end position="246"/>
    </location>
</feature>
<keyword evidence="2" id="KW-0812">Transmembrane</keyword>
<feature type="transmembrane region" description="Helical" evidence="2">
    <location>
        <begin position="21"/>
        <end position="40"/>
    </location>
</feature>
<proteinExistence type="predicted"/>
<keyword evidence="2" id="KW-1133">Transmembrane helix</keyword>
<reference evidence="3" key="1">
    <citation type="submission" date="2020-02" db="EMBL/GenBank/DDBJ databases">
        <authorList>
            <person name="Meier V. D."/>
        </authorList>
    </citation>
    <scope>NUCLEOTIDE SEQUENCE</scope>
    <source>
        <strain evidence="3">AVDCRST_MAG74</strain>
    </source>
</reference>
<evidence type="ECO:0000256" key="1">
    <source>
        <dbReference type="SAM" id="MobiDB-lite"/>
    </source>
</evidence>
<accession>A0A6J4NUA2</accession>